<feature type="repeat" description="TPR" evidence="1">
    <location>
        <begin position="295"/>
        <end position="328"/>
    </location>
</feature>
<dbReference type="PROSITE" id="PS50005">
    <property type="entry name" value="TPR"/>
    <property type="match status" value="3"/>
</dbReference>
<dbReference type="STRING" id="393762.SAMN05660472_02033"/>
<evidence type="ECO:0000313" key="2">
    <source>
        <dbReference type="EMBL" id="SDK77572.1"/>
    </source>
</evidence>
<dbReference type="PROSITE" id="PS50293">
    <property type="entry name" value="TPR_REGION"/>
    <property type="match status" value="1"/>
</dbReference>
<dbReference type="RefSeq" id="WP_090553567.1">
    <property type="nucleotide sequence ID" value="NZ_FNFP01000003.1"/>
</dbReference>
<keyword evidence="1" id="KW-0802">TPR repeat</keyword>
<gene>
    <name evidence="2" type="ORF">SAMN05660472_02033</name>
</gene>
<dbReference type="OrthoDB" id="358807at2"/>
<dbReference type="Gene3D" id="1.25.40.10">
    <property type="entry name" value="Tetratricopeptide repeat domain"/>
    <property type="match status" value="2"/>
</dbReference>
<feature type="repeat" description="TPR" evidence="1">
    <location>
        <begin position="261"/>
        <end position="294"/>
    </location>
</feature>
<dbReference type="InterPro" id="IPR011990">
    <property type="entry name" value="TPR-like_helical_dom_sf"/>
</dbReference>
<protein>
    <submittedName>
        <fullName evidence="2">Tetratricopeptide repeat-containing protein</fullName>
    </submittedName>
</protein>
<proteinExistence type="predicted"/>
<sequence>MKFLIDEYLLKKTEELSFIHLKHDAQLNIENYQLPSDGLDIPIMTKELAKNIKTKKENEIITVGSIVRGMILLLGIDSRFKYKEEYIKFLYAANPKIEKYIFVEGTRYLEEKKLMEAIIFFKALTLLKPNDTKALLSYTMTLLRYRDEELGNQKKNYETFTKEIQHKLEELLTIDPNQPLACYYLGFIYKDNKAFNKAKLHWEKALTLELEDNIKEQIKELLIQLEDMAQYEKGYEAILEGRPHEGLSILEKLAPKYTEWWNLAFFLGLGYRQTGKFHEAIQYFKKVLELKEDQLEAVVELALCYGGMGELQKSIEYFHKGLELGGDNSDLLCNLAMVYLELGDIHKAKDYVNKSLKMNPHDEITIACKNKVEEIEMASGAIKKA</sequence>
<accession>A0A1G9EN12</accession>
<dbReference type="PANTHER" id="PTHR12558:SF13">
    <property type="entry name" value="CELL DIVISION CYCLE PROTEIN 27 HOMOLOG"/>
    <property type="match status" value="1"/>
</dbReference>
<dbReference type="SMART" id="SM00028">
    <property type="entry name" value="TPR"/>
    <property type="match status" value="4"/>
</dbReference>
<feature type="repeat" description="TPR" evidence="1">
    <location>
        <begin position="329"/>
        <end position="362"/>
    </location>
</feature>
<dbReference type="Pfam" id="PF13424">
    <property type="entry name" value="TPR_12"/>
    <property type="match status" value="1"/>
</dbReference>
<dbReference type="PANTHER" id="PTHR12558">
    <property type="entry name" value="CELL DIVISION CYCLE 16,23,27"/>
    <property type="match status" value="1"/>
</dbReference>
<evidence type="ECO:0000313" key="3">
    <source>
        <dbReference type="Proteomes" id="UP000198718"/>
    </source>
</evidence>
<keyword evidence="3" id="KW-1185">Reference proteome</keyword>
<dbReference type="InterPro" id="IPR019734">
    <property type="entry name" value="TPR_rpt"/>
</dbReference>
<dbReference type="Proteomes" id="UP000198718">
    <property type="component" value="Unassembled WGS sequence"/>
</dbReference>
<organism evidence="2 3">
    <name type="scientific">Natronincola ferrireducens</name>
    <dbReference type="NCBI Taxonomy" id="393762"/>
    <lineage>
        <taxon>Bacteria</taxon>
        <taxon>Bacillati</taxon>
        <taxon>Bacillota</taxon>
        <taxon>Clostridia</taxon>
        <taxon>Peptostreptococcales</taxon>
        <taxon>Natronincolaceae</taxon>
        <taxon>Natronincola</taxon>
    </lineage>
</organism>
<evidence type="ECO:0000256" key="1">
    <source>
        <dbReference type="PROSITE-ProRule" id="PRU00339"/>
    </source>
</evidence>
<dbReference type="EMBL" id="FNFP01000003">
    <property type="protein sequence ID" value="SDK77572.1"/>
    <property type="molecule type" value="Genomic_DNA"/>
</dbReference>
<dbReference type="SUPFAM" id="SSF48452">
    <property type="entry name" value="TPR-like"/>
    <property type="match status" value="1"/>
</dbReference>
<reference evidence="2 3" key="1">
    <citation type="submission" date="2016-10" db="EMBL/GenBank/DDBJ databases">
        <authorList>
            <person name="de Groot N.N."/>
        </authorList>
    </citation>
    <scope>NUCLEOTIDE SEQUENCE [LARGE SCALE GENOMIC DNA]</scope>
    <source>
        <strain evidence="2 3">DSM 18346</strain>
    </source>
</reference>
<name>A0A1G9EN12_9FIRM</name>
<dbReference type="Pfam" id="PF13176">
    <property type="entry name" value="TPR_7"/>
    <property type="match status" value="1"/>
</dbReference>
<dbReference type="AlphaFoldDB" id="A0A1G9EN12"/>